<proteinExistence type="predicted"/>
<sequence length="123" mass="14118">MSTIGTGEVLTKDEVQIPSHLRAKVIFDHPLDGKCVRWYYDSERNIGIVSSETLSEYVDLGFTKVYSDGSSVRPPKALRDQLEYLPESMVMVYLSLNEDRLGISFFEEKRFFEEIDEENLSLG</sequence>
<gene>
    <name evidence="1" type="ORF">SAMN04487946_101575</name>
</gene>
<protein>
    <submittedName>
        <fullName evidence="1">Uncharacterized protein</fullName>
    </submittedName>
</protein>
<evidence type="ECO:0000313" key="2">
    <source>
        <dbReference type="Proteomes" id="UP000199170"/>
    </source>
</evidence>
<accession>A0A1H3DI16</accession>
<organism evidence="1 2">
    <name type="scientific">Halobellus clavatus</name>
    <dbReference type="NCBI Taxonomy" id="660517"/>
    <lineage>
        <taxon>Archaea</taxon>
        <taxon>Methanobacteriati</taxon>
        <taxon>Methanobacteriota</taxon>
        <taxon>Stenosarchaea group</taxon>
        <taxon>Halobacteria</taxon>
        <taxon>Halobacteriales</taxon>
        <taxon>Haloferacaceae</taxon>
        <taxon>Halobellus</taxon>
    </lineage>
</organism>
<evidence type="ECO:0000313" key="1">
    <source>
        <dbReference type="EMBL" id="SDX65758.1"/>
    </source>
</evidence>
<dbReference type="AlphaFoldDB" id="A0A1H3DI16"/>
<keyword evidence="2" id="KW-1185">Reference proteome</keyword>
<dbReference type="STRING" id="660517.SAMN04487946_101575"/>
<dbReference type="RefSeq" id="WP_139175597.1">
    <property type="nucleotide sequence ID" value="NZ_FNPB01000001.1"/>
</dbReference>
<dbReference type="Proteomes" id="UP000199170">
    <property type="component" value="Unassembled WGS sequence"/>
</dbReference>
<reference evidence="2" key="1">
    <citation type="submission" date="2016-10" db="EMBL/GenBank/DDBJ databases">
        <authorList>
            <person name="Varghese N."/>
            <person name="Submissions S."/>
        </authorList>
    </citation>
    <scope>NUCLEOTIDE SEQUENCE [LARGE SCALE GENOMIC DNA]</scope>
    <source>
        <strain evidence="2">CGMCC 1.10118</strain>
    </source>
</reference>
<dbReference type="EMBL" id="FNPB01000001">
    <property type="protein sequence ID" value="SDX65758.1"/>
    <property type="molecule type" value="Genomic_DNA"/>
</dbReference>
<name>A0A1H3DI16_9EURY</name>